<dbReference type="EMBL" id="JAROKS010000017">
    <property type="protein sequence ID" value="KAK1794197.1"/>
    <property type="molecule type" value="Genomic_DNA"/>
</dbReference>
<dbReference type="Gene3D" id="3.40.20.10">
    <property type="entry name" value="Severin"/>
    <property type="match status" value="1"/>
</dbReference>
<dbReference type="SUPFAM" id="SSF55753">
    <property type="entry name" value="Actin depolymerizing proteins"/>
    <property type="match status" value="1"/>
</dbReference>
<comment type="caution">
    <text evidence="1">The sequence shown here is derived from an EMBL/GenBank/DDBJ whole genome shotgun (WGS) entry which is preliminary data.</text>
</comment>
<evidence type="ECO:0000313" key="2">
    <source>
        <dbReference type="Proteomes" id="UP001239994"/>
    </source>
</evidence>
<sequence>MLSFSAAPGQFGPEVREPGLRCWRVEKMKAVPLKSSEVGAFFNGDSYLVLHNKGDQGADLHMWLGEVYENMRVTLSRTAARGWTIRAISSSGLSLPSNAAHCLILGEPDECIGSTASSCLPF</sequence>
<dbReference type="InterPro" id="IPR029006">
    <property type="entry name" value="ADF-H/Gelsolin-like_dom_sf"/>
</dbReference>
<accession>A0AAD8Z806</accession>
<protein>
    <recommendedName>
        <fullName evidence="3">Actin regulatory protein CAP-G</fullName>
    </recommendedName>
</protein>
<name>A0AAD8Z806_9TELE</name>
<organism evidence="1 2">
    <name type="scientific">Electrophorus voltai</name>
    <dbReference type="NCBI Taxonomy" id="2609070"/>
    <lineage>
        <taxon>Eukaryota</taxon>
        <taxon>Metazoa</taxon>
        <taxon>Chordata</taxon>
        <taxon>Craniata</taxon>
        <taxon>Vertebrata</taxon>
        <taxon>Euteleostomi</taxon>
        <taxon>Actinopterygii</taxon>
        <taxon>Neopterygii</taxon>
        <taxon>Teleostei</taxon>
        <taxon>Ostariophysi</taxon>
        <taxon>Gymnotiformes</taxon>
        <taxon>Gymnotoidei</taxon>
        <taxon>Gymnotidae</taxon>
        <taxon>Electrophorus</taxon>
    </lineage>
</organism>
<keyword evidence="2" id="KW-1185">Reference proteome</keyword>
<evidence type="ECO:0000313" key="1">
    <source>
        <dbReference type="EMBL" id="KAK1794197.1"/>
    </source>
</evidence>
<gene>
    <name evidence="1" type="ORF">P4O66_011101</name>
</gene>
<reference evidence="1" key="1">
    <citation type="submission" date="2023-03" db="EMBL/GenBank/DDBJ databases">
        <title>Electrophorus voltai genome.</title>
        <authorList>
            <person name="Bian C."/>
        </authorList>
    </citation>
    <scope>NUCLEOTIDE SEQUENCE</scope>
    <source>
        <strain evidence="1">CB-2022</strain>
        <tissue evidence="1">Muscle</tissue>
    </source>
</reference>
<dbReference type="Proteomes" id="UP001239994">
    <property type="component" value="Unassembled WGS sequence"/>
</dbReference>
<proteinExistence type="predicted"/>
<evidence type="ECO:0008006" key="3">
    <source>
        <dbReference type="Google" id="ProtNLM"/>
    </source>
</evidence>
<dbReference type="AlphaFoldDB" id="A0AAD8Z806"/>